<dbReference type="EMBL" id="OC891990">
    <property type="protein sequence ID" value="CAD7646649.1"/>
    <property type="molecule type" value="Genomic_DNA"/>
</dbReference>
<dbReference type="AlphaFoldDB" id="A0A7R9QJL8"/>
<dbReference type="GO" id="GO:0005765">
    <property type="term" value="C:lysosomal membrane"/>
    <property type="evidence" value="ECO:0007669"/>
    <property type="project" value="TreeGrafter"/>
</dbReference>
<dbReference type="Pfam" id="PF25569">
    <property type="entry name" value="TPR_ZFYVE26"/>
    <property type="match status" value="1"/>
</dbReference>
<dbReference type="PANTHER" id="PTHR46591:SF1">
    <property type="entry name" value="ZINC FINGER FYVE DOMAIN-CONTAINING PROTEIN 26"/>
    <property type="match status" value="1"/>
</dbReference>
<sequence length="255" mass="28942">MELFARIECLQTAKQHCNDFLNLNLNDYRNGCLIMERDSVMRQIRALNIQIDITIRFNQKRIKGFLPNDVISDTAKAHNTPPTILDHNKARVTELTALTIISYGSQIAEGFSISQMMIKDHNLDAAQVYRLAGRSLARLPGINVLESVSQLIECIRVSKTGDTTVCDDVIGACVRNSYDSLLMDNLIKMLSNDVNKIDAYIRNDKLKSAYLLASKENRVTDVLRVLEAAKRLNNKQMTKICELWLKKKKQLPTDN</sequence>
<accession>A0A7R9QJL8</accession>
<feature type="non-terminal residue" evidence="2">
    <location>
        <position position="255"/>
    </location>
</feature>
<evidence type="ECO:0000313" key="2">
    <source>
        <dbReference type="EMBL" id="CAD7646649.1"/>
    </source>
</evidence>
<dbReference type="GO" id="GO:0005813">
    <property type="term" value="C:centrosome"/>
    <property type="evidence" value="ECO:0007669"/>
    <property type="project" value="TreeGrafter"/>
</dbReference>
<dbReference type="InterPro" id="IPR057946">
    <property type="entry name" value="TPR_ZFYVE26"/>
</dbReference>
<dbReference type="OrthoDB" id="6514509at2759"/>
<evidence type="ECO:0000313" key="3">
    <source>
        <dbReference type="Proteomes" id="UP000759131"/>
    </source>
</evidence>
<gene>
    <name evidence="2" type="ORF">OSB1V03_LOCUS21074</name>
</gene>
<keyword evidence="3" id="KW-1185">Reference proteome</keyword>
<protein>
    <recommendedName>
        <fullName evidence="1">ZFYVE26-like TPR repeats domain-containing protein</fullName>
    </recommendedName>
</protein>
<organism evidence="2">
    <name type="scientific">Medioppia subpectinata</name>
    <dbReference type="NCBI Taxonomy" id="1979941"/>
    <lineage>
        <taxon>Eukaryota</taxon>
        <taxon>Metazoa</taxon>
        <taxon>Ecdysozoa</taxon>
        <taxon>Arthropoda</taxon>
        <taxon>Chelicerata</taxon>
        <taxon>Arachnida</taxon>
        <taxon>Acari</taxon>
        <taxon>Acariformes</taxon>
        <taxon>Sarcoptiformes</taxon>
        <taxon>Oribatida</taxon>
        <taxon>Brachypylina</taxon>
        <taxon>Oppioidea</taxon>
        <taxon>Oppiidae</taxon>
        <taxon>Medioppia</taxon>
    </lineage>
</organism>
<dbReference type="GO" id="GO:0030496">
    <property type="term" value="C:midbody"/>
    <property type="evidence" value="ECO:0007669"/>
    <property type="project" value="TreeGrafter"/>
</dbReference>
<dbReference type="GO" id="GO:0000281">
    <property type="term" value="P:mitotic cytokinesis"/>
    <property type="evidence" value="ECO:0007669"/>
    <property type="project" value="InterPro"/>
</dbReference>
<dbReference type="InterPro" id="IPR028730">
    <property type="entry name" value="ZFYVE26"/>
</dbReference>
<dbReference type="EMBL" id="CAJPIZ010037415">
    <property type="protein sequence ID" value="CAG2121128.1"/>
    <property type="molecule type" value="Genomic_DNA"/>
</dbReference>
<dbReference type="GO" id="GO:0032266">
    <property type="term" value="F:phosphatidylinositol-3-phosphate binding"/>
    <property type="evidence" value="ECO:0007669"/>
    <property type="project" value="InterPro"/>
</dbReference>
<name>A0A7R9QJL8_9ACAR</name>
<proteinExistence type="predicted"/>
<dbReference type="PANTHER" id="PTHR46591">
    <property type="entry name" value="ZINC FINGER FYVE DOMAIN-CONTAINING PROTEIN 26"/>
    <property type="match status" value="1"/>
</dbReference>
<dbReference type="GO" id="GO:0032465">
    <property type="term" value="P:regulation of cytokinesis"/>
    <property type="evidence" value="ECO:0007669"/>
    <property type="project" value="TreeGrafter"/>
</dbReference>
<evidence type="ECO:0000259" key="1">
    <source>
        <dbReference type="Pfam" id="PF25569"/>
    </source>
</evidence>
<reference evidence="2" key="1">
    <citation type="submission" date="2020-11" db="EMBL/GenBank/DDBJ databases">
        <authorList>
            <person name="Tran Van P."/>
        </authorList>
    </citation>
    <scope>NUCLEOTIDE SEQUENCE</scope>
</reference>
<dbReference type="GO" id="GO:0000724">
    <property type="term" value="P:double-strand break repair via homologous recombination"/>
    <property type="evidence" value="ECO:0007669"/>
    <property type="project" value="InterPro"/>
</dbReference>
<dbReference type="Proteomes" id="UP000759131">
    <property type="component" value="Unassembled WGS sequence"/>
</dbReference>
<feature type="domain" description="ZFYVE26-like TPR repeats" evidence="1">
    <location>
        <begin position="124"/>
        <end position="246"/>
    </location>
</feature>